<evidence type="ECO:0000256" key="2">
    <source>
        <dbReference type="ARBA" id="ARBA00022527"/>
    </source>
</evidence>
<dbReference type="EC" id="2.7.11.1" evidence="1"/>
<dbReference type="OMA" id="HYRGHAC"/>
<dbReference type="OrthoDB" id="5979581at2759"/>
<proteinExistence type="predicted"/>
<dbReference type="Pfam" id="PF00069">
    <property type="entry name" value="Pkinase"/>
    <property type="match status" value="2"/>
</dbReference>
<evidence type="ECO:0000313" key="12">
    <source>
        <dbReference type="Proteomes" id="UP000092993"/>
    </source>
</evidence>
<dbReference type="Gene3D" id="3.30.200.20">
    <property type="entry name" value="Phosphorylase Kinase, domain 1"/>
    <property type="match status" value="1"/>
</dbReference>
<evidence type="ECO:0000256" key="8">
    <source>
        <dbReference type="ARBA" id="ARBA00048679"/>
    </source>
</evidence>
<dbReference type="GO" id="GO:0005634">
    <property type="term" value="C:nucleus"/>
    <property type="evidence" value="ECO:0007669"/>
    <property type="project" value="TreeGrafter"/>
</dbReference>
<keyword evidence="4 9" id="KW-0547">Nucleotide-binding</keyword>
<keyword evidence="2" id="KW-0723">Serine/threonine-protein kinase</keyword>
<dbReference type="InterPro" id="IPR011009">
    <property type="entry name" value="Kinase-like_dom_sf"/>
</dbReference>
<sequence length="410" mass="45743">MLARIFGFGTHRTSAVQWPEEPLDLPTSQFGGYYAAKPGLVFQSRYRVVNKLGWGQHSSVWLAEDQIRPEKPVAIKILSAHATEVQSQVAFELAILERIKDRKQTKNHLGRTHVLSLIDHFKENSPHGEHLCLVTEVLGSTLAQCQQLVHESQFPIVVVKTITRQLLMALDFLHSDCGIVHTDIKSDNIQFVCRDVTAAVTLSEEACRPEVLSGFPIPTMLSRPLKAVTADDLLDPVRVRDLQVKLTDFGTAAFIDGQHAELIQPAALRAPEVILGCGWGPKADIWNLGCVVFELLTGTSLFRLKSGPSFSAEQYHLGHMPGFLGDDFASHVDFLKKGKHFAHYFDDDGKCQLRCRVSGALSLDQIFKEYGVLQGDAERAQCVDFLKSMLRISPDERKTAKELLMHPWLA</sequence>
<dbReference type="GO" id="GO:0050684">
    <property type="term" value="P:regulation of mRNA processing"/>
    <property type="evidence" value="ECO:0007669"/>
    <property type="project" value="TreeGrafter"/>
</dbReference>
<dbReference type="PANTHER" id="PTHR47634">
    <property type="entry name" value="PROTEIN KINASE DOMAIN-CONTAINING PROTEIN-RELATED"/>
    <property type="match status" value="1"/>
</dbReference>
<comment type="catalytic activity">
    <reaction evidence="8">
        <text>L-seryl-[protein] + ATP = O-phospho-L-seryl-[protein] + ADP + H(+)</text>
        <dbReference type="Rhea" id="RHEA:17989"/>
        <dbReference type="Rhea" id="RHEA-COMP:9863"/>
        <dbReference type="Rhea" id="RHEA-COMP:11604"/>
        <dbReference type="ChEBI" id="CHEBI:15378"/>
        <dbReference type="ChEBI" id="CHEBI:29999"/>
        <dbReference type="ChEBI" id="CHEBI:30616"/>
        <dbReference type="ChEBI" id="CHEBI:83421"/>
        <dbReference type="ChEBI" id="CHEBI:456216"/>
        <dbReference type="EC" id="2.7.11.1"/>
    </reaction>
</comment>
<dbReference type="GO" id="GO:0000245">
    <property type="term" value="P:spliceosomal complex assembly"/>
    <property type="evidence" value="ECO:0007669"/>
    <property type="project" value="TreeGrafter"/>
</dbReference>
<dbReference type="STRING" id="5627.A0A1C7MSG4"/>
<evidence type="ECO:0000313" key="11">
    <source>
        <dbReference type="EMBL" id="OBZ79831.1"/>
    </source>
</evidence>
<dbReference type="InterPro" id="IPR000719">
    <property type="entry name" value="Prot_kinase_dom"/>
</dbReference>
<evidence type="ECO:0000256" key="9">
    <source>
        <dbReference type="PROSITE-ProRule" id="PRU10141"/>
    </source>
</evidence>
<dbReference type="AlphaFoldDB" id="A0A1C7MSG4"/>
<dbReference type="SMART" id="SM00220">
    <property type="entry name" value="S_TKc"/>
    <property type="match status" value="1"/>
</dbReference>
<comment type="caution">
    <text evidence="11">The sequence shown here is derived from an EMBL/GenBank/DDBJ whole genome shotgun (WGS) entry which is preliminary data.</text>
</comment>
<evidence type="ECO:0000256" key="4">
    <source>
        <dbReference type="ARBA" id="ARBA00022741"/>
    </source>
</evidence>
<dbReference type="InterPro" id="IPR051334">
    <property type="entry name" value="SRPK"/>
</dbReference>
<evidence type="ECO:0000256" key="5">
    <source>
        <dbReference type="ARBA" id="ARBA00022777"/>
    </source>
</evidence>
<dbReference type="GO" id="GO:0005524">
    <property type="term" value="F:ATP binding"/>
    <property type="evidence" value="ECO:0007669"/>
    <property type="project" value="UniProtKB-UniRule"/>
</dbReference>
<organism evidence="11 12">
    <name type="scientific">Grifola frondosa</name>
    <name type="common">Maitake</name>
    <name type="synonym">Polyporus frondosus</name>
    <dbReference type="NCBI Taxonomy" id="5627"/>
    <lineage>
        <taxon>Eukaryota</taxon>
        <taxon>Fungi</taxon>
        <taxon>Dikarya</taxon>
        <taxon>Basidiomycota</taxon>
        <taxon>Agaricomycotina</taxon>
        <taxon>Agaricomycetes</taxon>
        <taxon>Polyporales</taxon>
        <taxon>Grifolaceae</taxon>
        <taxon>Grifola</taxon>
    </lineage>
</organism>
<keyword evidence="3" id="KW-0808">Transferase</keyword>
<dbReference type="InterPro" id="IPR017441">
    <property type="entry name" value="Protein_kinase_ATP_BS"/>
</dbReference>
<dbReference type="FunFam" id="1.10.510.10:FF:000275">
    <property type="entry name" value="SRSF protein kinase 2 isoform X3"/>
    <property type="match status" value="1"/>
</dbReference>
<dbReference type="EMBL" id="LUGG01000001">
    <property type="protein sequence ID" value="OBZ79831.1"/>
    <property type="molecule type" value="Genomic_DNA"/>
</dbReference>
<dbReference type="Proteomes" id="UP000092993">
    <property type="component" value="Unassembled WGS sequence"/>
</dbReference>
<keyword evidence="5 11" id="KW-0418">Kinase</keyword>
<gene>
    <name evidence="11" type="primary">SRPK_1</name>
    <name evidence="11" type="ORF">A0H81_01517</name>
</gene>
<dbReference type="Gene3D" id="1.10.510.10">
    <property type="entry name" value="Transferase(Phosphotransferase) domain 1"/>
    <property type="match status" value="1"/>
</dbReference>
<accession>A0A1C7MSG4</accession>
<protein>
    <recommendedName>
        <fullName evidence="1">non-specific serine/threonine protein kinase</fullName>
        <ecNumber evidence="1">2.7.11.1</ecNumber>
    </recommendedName>
</protein>
<dbReference type="GO" id="GO:0004674">
    <property type="term" value="F:protein serine/threonine kinase activity"/>
    <property type="evidence" value="ECO:0007669"/>
    <property type="project" value="UniProtKB-KW"/>
</dbReference>
<dbReference type="GO" id="GO:0005737">
    <property type="term" value="C:cytoplasm"/>
    <property type="evidence" value="ECO:0007669"/>
    <property type="project" value="TreeGrafter"/>
</dbReference>
<evidence type="ECO:0000256" key="1">
    <source>
        <dbReference type="ARBA" id="ARBA00012513"/>
    </source>
</evidence>
<dbReference type="SUPFAM" id="SSF56112">
    <property type="entry name" value="Protein kinase-like (PK-like)"/>
    <property type="match status" value="1"/>
</dbReference>
<keyword evidence="12" id="KW-1185">Reference proteome</keyword>
<dbReference type="PANTHER" id="PTHR47634:SF9">
    <property type="entry name" value="PROTEIN KINASE DOMAIN-CONTAINING PROTEIN-RELATED"/>
    <property type="match status" value="1"/>
</dbReference>
<keyword evidence="6 9" id="KW-0067">ATP-binding</keyword>
<evidence type="ECO:0000256" key="7">
    <source>
        <dbReference type="ARBA" id="ARBA00047899"/>
    </source>
</evidence>
<name>A0A1C7MSG4_GRIFR</name>
<dbReference type="PROSITE" id="PS50011">
    <property type="entry name" value="PROTEIN_KINASE_DOM"/>
    <property type="match status" value="1"/>
</dbReference>
<evidence type="ECO:0000259" key="10">
    <source>
        <dbReference type="PROSITE" id="PS50011"/>
    </source>
</evidence>
<evidence type="ECO:0000256" key="6">
    <source>
        <dbReference type="ARBA" id="ARBA00022840"/>
    </source>
</evidence>
<feature type="domain" description="Protein kinase" evidence="10">
    <location>
        <begin position="46"/>
        <end position="409"/>
    </location>
</feature>
<dbReference type="PROSITE" id="PS00107">
    <property type="entry name" value="PROTEIN_KINASE_ATP"/>
    <property type="match status" value="1"/>
</dbReference>
<reference evidence="11 12" key="1">
    <citation type="submission" date="2016-03" db="EMBL/GenBank/DDBJ databases">
        <title>Whole genome sequencing of Grifola frondosa 9006-11.</title>
        <authorList>
            <person name="Min B."/>
            <person name="Park H."/>
            <person name="Kim J.-G."/>
            <person name="Cho H."/>
            <person name="Oh Y.-L."/>
            <person name="Kong W.-S."/>
            <person name="Choi I.-G."/>
        </authorList>
    </citation>
    <scope>NUCLEOTIDE SEQUENCE [LARGE SCALE GENOMIC DNA]</scope>
    <source>
        <strain evidence="11 12">9006-11</strain>
    </source>
</reference>
<evidence type="ECO:0000256" key="3">
    <source>
        <dbReference type="ARBA" id="ARBA00022679"/>
    </source>
</evidence>
<feature type="binding site" evidence="9">
    <location>
        <position position="76"/>
    </location>
    <ligand>
        <name>ATP</name>
        <dbReference type="ChEBI" id="CHEBI:30616"/>
    </ligand>
</feature>
<comment type="catalytic activity">
    <reaction evidence="7">
        <text>L-threonyl-[protein] + ATP = O-phospho-L-threonyl-[protein] + ADP + H(+)</text>
        <dbReference type="Rhea" id="RHEA:46608"/>
        <dbReference type="Rhea" id="RHEA-COMP:11060"/>
        <dbReference type="Rhea" id="RHEA-COMP:11605"/>
        <dbReference type="ChEBI" id="CHEBI:15378"/>
        <dbReference type="ChEBI" id="CHEBI:30013"/>
        <dbReference type="ChEBI" id="CHEBI:30616"/>
        <dbReference type="ChEBI" id="CHEBI:61977"/>
        <dbReference type="ChEBI" id="CHEBI:456216"/>
        <dbReference type="EC" id="2.7.11.1"/>
    </reaction>
</comment>